<feature type="region of interest" description="Disordered" evidence="1">
    <location>
        <begin position="134"/>
        <end position="154"/>
    </location>
</feature>
<dbReference type="Gene3D" id="2.60.40.150">
    <property type="entry name" value="C2 domain"/>
    <property type="match status" value="2"/>
</dbReference>
<sequence>MEFFKDCCKNFSQRNKQEQETQVIKIKAPPKEILVTGELPEERTRTEKAEDYLISKQPPGGREVPFVVPTFKPTYVQPPSRQFSALQPGLHSSARSTYAGRKAELLGASFFPYNSESIFHQGSMPAYISPGAARRDALKSSPQSPGWTLKPGNQRRLSSSMLDLASPQSHMQRIDSTSSTVSSASSMMSSIESSLESIALSGDEQELGKVCVRVRYQQDVEQVWITLVQCSDLVVHPDEEQKVGFKAILTVPKPIQFKTTLKEYHQNVAFMETFVFALRLQQLQSSALVLRLQTHGPRKRTAAECVLSLRQLGPQESEHWLDLQQPSKSSVCHSELHLSTLFQPVSGRIQVKILAAQNLPPSSSPLSQGKRAAIFKESLTQIIDEGLRCSVVSVASSKVFFVKAEMHQLGQPEIKKKTRALKASGGRCRWEETFHFLLASLEHACSLSLRLYSRSSVRRKQCLGQIQLGFDSPLPEAVEQWKDTMAHPEKVVAAWHRLSPP</sequence>
<evidence type="ECO:0000313" key="3">
    <source>
        <dbReference type="EMBL" id="PWA29735.1"/>
    </source>
</evidence>
<comment type="caution">
    <text evidence="3">The sequence shown here is derived from an EMBL/GenBank/DDBJ whole genome shotgun (WGS) entry which is preliminary data.</text>
</comment>
<dbReference type="InterPro" id="IPR030542">
    <property type="entry name" value="Tac2-N"/>
</dbReference>
<accession>A0A315W3A2</accession>
<gene>
    <name evidence="3" type="ORF">CCH79_00007883</name>
</gene>
<dbReference type="EMBL" id="NHOQ01000541">
    <property type="protein sequence ID" value="PWA29735.1"/>
    <property type="molecule type" value="Genomic_DNA"/>
</dbReference>
<evidence type="ECO:0000313" key="4">
    <source>
        <dbReference type="Proteomes" id="UP000250572"/>
    </source>
</evidence>
<dbReference type="PROSITE" id="PS50004">
    <property type="entry name" value="C2"/>
    <property type="match status" value="1"/>
</dbReference>
<dbReference type="PANTHER" id="PTHR46887:SF1">
    <property type="entry name" value="TANDEM C2 DOMAINS NUCLEAR PROTEIN"/>
    <property type="match status" value="1"/>
</dbReference>
<dbReference type="AlphaFoldDB" id="A0A315W3A2"/>
<proteinExistence type="predicted"/>
<dbReference type="Proteomes" id="UP000250572">
    <property type="component" value="Unassembled WGS sequence"/>
</dbReference>
<reference evidence="3 4" key="1">
    <citation type="journal article" date="2018" name="G3 (Bethesda)">
        <title>A High-Quality Reference Genome for the Invasive Mosquitofish Gambusia affinis Using a Chicago Library.</title>
        <authorList>
            <person name="Hoffberg S.L."/>
            <person name="Troendle N.J."/>
            <person name="Glenn T.C."/>
            <person name="Mahmud O."/>
            <person name="Louha S."/>
            <person name="Chalopin D."/>
            <person name="Bennetzen J.L."/>
            <person name="Mauricio R."/>
        </authorList>
    </citation>
    <scope>NUCLEOTIDE SEQUENCE [LARGE SCALE GENOMIC DNA]</scope>
    <source>
        <strain evidence="3">NE01/NJP1002.9</strain>
        <tissue evidence="3">Muscle</tissue>
    </source>
</reference>
<dbReference type="SUPFAM" id="SSF49562">
    <property type="entry name" value="C2 domain (Calcium/lipid-binding domain, CaLB)"/>
    <property type="match status" value="2"/>
</dbReference>
<dbReference type="GO" id="GO:0005634">
    <property type="term" value="C:nucleus"/>
    <property type="evidence" value="ECO:0007669"/>
    <property type="project" value="InterPro"/>
</dbReference>
<evidence type="ECO:0000259" key="2">
    <source>
        <dbReference type="PROSITE" id="PS50004"/>
    </source>
</evidence>
<protein>
    <recommendedName>
        <fullName evidence="2">C2 domain-containing protein</fullName>
    </recommendedName>
</protein>
<dbReference type="Pfam" id="PF00168">
    <property type="entry name" value="C2"/>
    <property type="match status" value="2"/>
</dbReference>
<organism evidence="3 4">
    <name type="scientific">Gambusia affinis</name>
    <name type="common">Western mosquitofish</name>
    <name type="synonym">Heterandria affinis</name>
    <dbReference type="NCBI Taxonomy" id="33528"/>
    <lineage>
        <taxon>Eukaryota</taxon>
        <taxon>Metazoa</taxon>
        <taxon>Chordata</taxon>
        <taxon>Craniata</taxon>
        <taxon>Vertebrata</taxon>
        <taxon>Euteleostomi</taxon>
        <taxon>Actinopterygii</taxon>
        <taxon>Neopterygii</taxon>
        <taxon>Teleostei</taxon>
        <taxon>Neoteleostei</taxon>
        <taxon>Acanthomorphata</taxon>
        <taxon>Ovalentaria</taxon>
        <taxon>Atherinomorphae</taxon>
        <taxon>Cyprinodontiformes</taxon>
        <taxon>Poeciliidae</taxon>
        <taxon>Poeciliinae</taxon>
        <taxon>Gambusia</taxon>
    </lineage>
</organism>
<evidence type="ECO:0000256" key="1">
    <source>
        <dbReference type="SAM" id="MobiDB-lite"/>
    </source>
</evidence>
<dbReference type="InterPro" id="IPR000008">
    <property type="entry name" value="C2_dom"/>
</dbReference>
<dbReference type="PANTHER" id="PTHR46887">
    <property type="entry name" value="TANDEM C2 DOMAINS NUCLEAR PROTEIN"/>
    <property type="match status" value="1"/>
</dbReference>
<feature type="domain" description="C2" evidence="2">
    <location>
        <begin position="330"/>
        <end position="487"/>
    </location>
</feature>
<dbReference type="InterPro" id="IPR035892">
    <property type="entry name" value="C2_domain_sf"/>
</dbReference>
<dbReference type="OrthoDB" id="9936710at2759"/>
<dbReference type="STRING" id="33528.ENSGAFP00000026807"/>
<name>A0A315W3A2_GAMAF</name>
<keyword evidence="4" id="KW-1185">Reference proteome</keyword>